<dbReference type="Pfam" id="PF10502">
    <property type="entry name" value="Peptidase_S26"/>
    <property type="match status" value="1"/>
</dbReference>
<dbReference type="InterPro" id="IPR019757">
    <property type="entry name" value="Pept_S26A_signal_pept_1_Lys-AS"/>
</dbReference>
<comment type="caution">
    <text evidence="10">The sequence shown here is derived from an EMBL/GenBank/DDBJ whole genome shotgun (WGS) entry which is preliminary data.</text>
</comment>
<dbReference type="Gene3D" id="2.10.109.10">
    <property type="entry name" value="Umud Fragment, subunit A"/>
    <property type="match status" value="1"/>
</dbReference>
<evidence type="ECO:0000256" key="8">
    <source>
        <dbReference type="RuleBase" id="RU362042"/>
    </source>
</evidence>
<dbReference type="NCBIfam" id="TIGR02227">
    <property type="entry name" value="sigpep_I_bact"/>
    <property type="match status" value="1"/>
</dbReference>
<organism evidence="10 11">
    <name type="scientific">Dehalobacterium formicoaceticum</name>
    <dbReference type="NCBI Taxonomy" id="51515"/>
    <lineage>
        <taxon>Bacteria</taxon>
        <taxon>Bacillati</taxon>
        <taxon>Bacillota</taxon>
        <taxon>Clostridia</taxon>
        <taxon>Eubacteriales</taxon>
        <taxon>Peptococcaceae</taxon>
        <taxon>Dehalobacterium</taxon>
    </lineage>
</organism>
<dbReference type="PRINTS" id="PR00727">
    <property type="entry name" value="LEADERPTASE"/>
</dbReference>
<dbReference type="EMBL" id="JANPWE010000003">
    <property type="protein sequence ID" value="MCR6545580.1"/>
    <property type="molecule type" value="Genomic_DNA"/>
</dbReference>
<dbReference type="GO" id="GO:0009003">
    <property type="term" value="F:signal peptidase activity"/>
    <property type="evidence" value="ECO:0007669"/>
    <property type="project" value="UniProtKB-EC"/>
</dbReference>
<evidence type="ECO:0000313" key="11">
    <source>
        <dbReference type="Proteomes" id="UP001524944"/>
    </source>
</evidence>
<reference evidence="10 11" key="1">
    <citation type="submission" date="2022-08" db="EMBL/GenBank/DDBJ databases">
        <title>Proteogenomics of the novel Dehalobacterium formicoaceticum strain EZ94 highlights a key role of methyltransferases during anaerobic dichloromethane degradation.</title>
        <authorList>
            <person name="Wasmund K."/>
        </authorList>
    </citation>
    <scope>NUCLEOTIDE SEQUENCE [LARGE SCALE GENOMIC DNA]</scope>
    <source>
        <strain evidence="10 11">EZ94</strain>
    </source>
</reference>
<evidence type="ECO:0000256" key="6">
    <source>
        <dbReference type="ARBA" id="ARBA00022801"/>
    </source>
</evidence>
<evidence type="ECO:0000256" key="2">
    <source>
        <dbReference type="ARBA" id="ARBA00004401"/>
    </source>
</evidence>
<dbReference type="PANTHER" id="PTHR43390:SF1">
    <property type="entry name" value="CHLOROPLAST PROCESSING PEPTIDASE"/>
    <property type="match status" value="1"/>
</dbReference>
<dbReference type="PANTHER" id="PTHR43390">
    <property type="entry name" value="SIGNAL PEPTIDASE I"/>
    <property type="match status" value="1"/>
</dbReference>
<evidence type="ECO:0000256" key="3">
    <source>
        <dbReference type="ARBA" id="ARBA00009370"/>
    </source>
</evidence>
<comment type="catalytic activity">
    <reaction evidence="1 7">
        <text>Cleavage of hydrophobic, N-terminal signal or leader sequences from secreted and periplasmic proteins.</text>
        <dbReference type="EC" id="3.4.21.89"/>
    </reaction>
</comment>
<evidence type="ECO:0000313" key="10">
    <source>
        <dbReference type="EMBL" id="MCR6545580.1"/>
    </source>
</evidence>
<dbReference type="Proteomes" id="UP001524944">
    <property type="component" value="Unassembled WGS sequence"/>
</dbReference>
<proteinExistence type="inferred from homology"/>
<dbReference type="InterPro" id="IPR019758">
    <property type="entry name" value="Pept_S26A_signal_pept_1_CS"/>
</dbReference>
<dbReference type="InterPro" id="IPR019533">
    <property type="entry name" value="Peptidase_S26"/>
</dbReference>
<protein>
    <recommendedName>
        <fullName evidence="4 7">Signal peptidase I</fullName>
        <ecNumber evidence="4 7">3.4.21.89</ecNumber>
    </recommendedName>
</protein>
<evidence type="ECO:0000256" key="5">
    <source>
        <dbReference type="ARBA" id="ARBA00022670"/>
    </source>
</evidence>
<keyword evidence="6 7" id="KW-0378">Hydrolase</keyword>
<dbReference type="PROSITE" id="PS00501">
    <property type="entry name" value="SPASE_I_1"/>
    <property type="match status" value="1"/>
</dbReference>
<sequence>MKKSLSSTIWEYGKSLLLAVLIALIIRTYLFQITEVYGQSMYPTLHDHDRLFTNRIGYTLGMPNRGDIVILNAPDRPGTFYVKRAIALGGDKLRIENGKVYVNGKEQKESYINGSFTDGEIDTVVPPGTVFVMGDNRGNSHDSRSSDVSFIPVDDIEGKAVFRIWPFDNLGKVE</sequence>
<dbReference type="PROSITE" id="PS00760">
    <property type="entry name" value="SPASE_I_2"/>
    <property type="match status" value="1"/>
</dbReference>
<dbReference type="InterPro" id="IPR019756">
    <property type="entry name" value="Pept_S26A_signal_pept_1_Ser-AS"/>
</dbReference>
<name>A0ABT1Y3Y1_9FIRM</name>
<comment type="similarity">
    <text evidence="3 8">Belongs to the peptidase S26 family.</text>
</comment>
<dbReference type="CDD" id="cd06530">
    <property type="entry name" value="S26_SPase_I"/>
    <property type="match status" value="1"/>
</dbReference>
<feature type="domain" description="Peptidase S26" evidence="9">
    <location>
        <begin position="10"/>
        <end position="165"/>
    </location>
</feature>
<dbReference type="RefSeq" id="WP_198306623.1">
    <property type="nucleotide sequence ID" value="NZ_CP022121.1"/>
</dbReference>
<evidence type="ECO:0000256" key="4">
    <source>
        <dbReference type="ARBA" id="ARBA00013208"/>
    </source>
</evidence>
<evidence type="ECO:0000259" key="9">
    <source>
        <dbReference type="Pfam" id="PF10502"/>
    </source>
</evidence>
<keyword evidence="5 7" id="KW-0645">Protease</keyword>
<gene>
    <name evidence="10" type="primary">lepB</name>
    <name evidence="10" type="ORF">NVS47_08655</name>
</gene>
<accession>A0ABT1Y3Y1</accession>
<evidence type="ECO:0000256" key="7">
    <source>
        <dbReference type="RuleBase" id="RU003993"/>
    </source>
</evidence>
<keyword evidence="11" id="KW-1185">Reference proteome</keyword>
<comment type="subcellular location">
    <subcellularLocation>
        <location evidence="2">Cell membrane</location>
        <topology evidence="2">Single-pass type II membrane protein</topology>
    </subcellularLocation>
    <subcellularLocation>
        <location evidence="8">Membrane</location>
        <topology evidence="8">Single-pass type II membrane protein</topology>
    </subcellularLocation>
</comment>
<dbReference type="EC" id="3.4.21.89" evidence="4 7"/>
<dbReference type="SUPFAM" id="SSF51306">
    <property type="entry name" value="LexA/Signal peptidase"/>
    <property type="match status" value="1"/>
</dbReference>
<dbReference type="PROSITE" id="PS00761">
    <property type="entry name" value="SPASE_I_3"/>
    <property type="match status" value="1"/>
</dbReference>
<evidence type="ECO:0000256" key="1">
    <source>
        <dbReference type="ARBA" id="ARBA00000677"/>
    </source>
</evidence>
<dbReference type="InterPro" id="IPR000223">
    <property type="entry name" value="Pept_S26A_signal_pept_1"/>
</dbReference>
<dbReference type="InterPro" id="IPR036286">
    <property type="entry name" value="LexA/Signal_pep-like_sf"/>
</dbReference>